<feature type="domain" description="HTH myb-type" evidence="7">
    <location>
        <begin position="246"/>
        <end position="305"/>
    </location>
</feature>
<keyword evidence="4" id="KW-0804">Transcription</keyword>
<keyword evidence="2" id="KW-0805">Transcription regulation</keyword>
<name>A0A8J5FN30_ZINOF</name>
<dbReference type="PANTHER" id="PTHR31003:SF3">
    <property type="entry name" value="HOMEODOMAIN-LIKE SUPERFAMILY PROTEIN-RELATED"/>
    <property type="match status" value="1"/>
</dbReference>
<gene>
    <name evidence="8" type="ORF">ZIOFF_052079</name>
</gene>
<dbReference type="Pfam" id="PF00249">
    <property type="entry name" value="Myb_DNA-binding"/>
    <property type="match status" value="1"/>
</dbReference>
<evidence type="ECO:0000256" key="6">
    <source>
        <dbReference type="SAM" id="MobiDB-lite"/>
    </source>
</evidence>
<dbReference type="Proteomes" id="UP000734854">
    <property type="component" value="Unassembled WGS sequence"/>
</dbReference>
<accession>A0A8J5FN30</accession>
<dbReference type="GO" id="GO:0005634">
    <property type="term" value="C:nucleus"/>
    <property type="evidence" value="ECO:0007669"/>
    <property type="project" value="UniProtKB-SubCell"/>
</dbReference>
<dbReference type="InterPro" id="IPR044787">
    <property type="entry name" value="HHO5-like"/>
</dbReference>
<keyword evidence="5" id="KW-0539">Nucleus</keyword>
<dbReference type="NCBIfam" id="TIGR01557">
    <property type="entry name" value="myb_SHAQKYF"/>
    <property type="match status" value="1"/>
</dbReference>
<dbReference type="GO" id="GO:0003700">
    <property type="term" value="F:DNA-binding transcription factor activity"/>
    <property type="evidence" value="ECO:0007669"/>
    <property type="project" value="InterPro"/>
</dbReference>
<proteinExistence type="predicted"/>
<dbReference type="Pfam" id="PF26575">
    <property type="entry name" value="HHO5_N"/>
    <property type="match status" value="1"/>
</dbReference>
<dbReference type="InterPro" id="IPR006447">
    <property type="entry name" value="Myb_dom_plants"/>
</dbReference>
<dbReference type="InterPro" id="IPR058673">
    <property type="entry name" value="HHO5-like_N"/>
</dbReference>
<feature type="region of interest" description="Disordered" evidence="6">
    <location>
        <begin position="128"/>
        <end position="160"/>
    </location>
</feature>
<protein>
    <recommendedName>
        <fullName evidence="7">HTH myb-type domain-containing protein</fullName>
    </recommendedName>
</protein>
<feature type="compositionally biased region" description="Basic and acidic residues" evidence="6">
    <location>
        <begin position="132"/>
        <end position="154"/>
    </location>
</feature>
<evidence type="ECO:0000313" key="9">
    <source>
        <dbReference type="Proteomes" id="UP000734854"/>
    </source>
</evidence>
<sequence length="391" mass="42844">MGSAATEIGLDLKLFATRTAGGFLKEVAAAVDGGVAKLEESVRSLVDERKKIEVFKRELPICMFLLTEVIEMLKKELERCLGERFTHGFQEFIPIRSECEEQGADGLKLEVDCKEKRHWMSSAQLWSSNSTADDKVDDDGKSVTDERNGRSDLSEEKEENVCSESKRHYFGAGFLPFKSSKEASKSTTPPPDFSLLSSAAVKSSAFSVSSTADDHSDSGSGRTKRAGRAPSLTSGAHLSLQLQHPPRKTRRCWSPELHRRFVLALQKLGGSQAATPKQIRELMKVDGLTNDEVKSHLQKYRLHTRKVPYGSSAGTNKPVVFLRDLWMHSENCSNPSTHQSTACVSVSQSGSPQSPLQLAISGVAAVARPEEIAAWKMMGSSREASNGCPDQ</sequence>
<comment type="caution">
    <text evidence="8">The sequence shown here is derived from an EMBL/GenBank/DDBJ whole genome shotgun (WGS) entry which is preliminary data.</text>
</comment>
<feature type="region of interest" description="Disordered" evidence="6">
    <location>
        <begin position="209"/>
        <end position="251"/>
    </location>
</feature>
<evidence type="ECO:0000313" key="8">
    <source>
        <dbReference type="EMBL" id="KAG6490769.1"/>
    </source>
</evidence>
<evidence type="ECO:0000256" key="1">
    <source>
        <dbReference type="ARBA" id="ARBA00004123"/>
    </source>
</evidence>
<dbReference type="GO" id="GO:0003677">
    <property type="term" value="F:DNA binding"/>
    <property type="evidence" value="ECO:0007669"/>
    <property type="project" value="UniProtKB-KW"/>
</dbReference>
<organism evidence="8 9">
    <name type="scientific">Zingiber officinale</name>
    <name type="common">Ginger</name>
    <name type="synonym">Amomum zingiber</name>
    <dbReference type="NCBI Taxonomy" id="94328"/>
    <lineage>
        <taxon>Eukaryota</taxon>
        <taxon>Viridiplantae</taxon>
        <taxon>Streptophyta</taxon>
        <taxon>Embryophyta</taxon>
        <taxon>Tracheophyta</taxon>
        <taxon>Spermatophyta</taxon>
        <taxon>Magnoliopsida</taxon>
        <taxon>Liliopsida</taxon>
        <taxon>Zingiberales</taxon>
        <taxon>Zingiberaceae</taxon>
        <taxon>Zingiber</taxon>
    </lineage>
</organism>
<dbReference type="AlphaFoldDB" id="A0A8J5FN30"/>
<dbReference type="FunFam" id="1.10.10.60:FF:000002">
    <property type="entry name" value="Myb family transcription factor"/>
    <property type="match status" value="1"/>
</dbReference>
<evidence type="ECO:0000256" key="5">
    <source>
        <dbReference type="ARBA" id="ARBA00023242"/>
    </source>
</evidence>
<dbReference type="PROSITE" id="PS51294">
    <property type="entry name" value="HTH_MYB"/>
    <property type="match status" value="1"/>
</dbReference>
<dbReference type="InterPro" id="IPR017930">
    <property type="entry name" value="Myb_dom"/>
</dbReference>
<dbReference type="PANTHER" id="PTHR31003">
    <property type="entry name" value="MYB FAMILY TRANSCRIPTION FACTOR"/>
    <property type="match status" value="1"/>
</dbReference>
<dbReference type="InterPro" id="IPR001005">
    <property type="entry name" value="SANT/Myb"/>
</dbReference>
<keyword evidence="3" id="KW-0238">DNA-binding</keyword>
<feature type="compositionally biased region" description="Polar residues" evidence="6">
    <location>
        <begin position="231"/>
        <end position="242"/>
    </location>
</feature>
<evidence type="ECO:0000256" key="4">
    <source>
        <dbReference type="ARBA" id="ARBA00023163"/>
    </source>
</evidence>
<reference evidence="8 9" key="1">
    <citation type="submission" date="2020-08" db="EMBL/GenBank/DDBJ databases">
        <title>Plant Genome Project.</title>
        <authorList>
            <person name="Zhang R.-G."/>
        </authorList>
    </citation>
    <scope>NUCLEOTIDE SEQUENCE [LARGE SCALE GENOMIC DNA]</scope>
    <source>
        <tissue evidence="8">Rhizome</tissue>
    </source>
</reference>
<dbReference type="OrthoDB" id="1908613at2759"/>
<comment type="subcellular location">
    <subcellularLocation>
        <location evidence="1">Nucleus</location>
    </subcellularLocation>
</comment>
<evidence type="ECO:0000256" key="2">
    <source>
        <dbReference type="ARBA" id="ARBA00023015"/>
    </source>
</evidence>
<evidence type="ECO:0000259" key="7">
    <source>
        <dbReference type="PROSITE" id="PS51294"/>
    </source>
</evidence>
<evidence type="ECO:0000256" key="3">
    <source>
        <dbReference type="ARBA" id="ARBA00023125"/>
    </source>
</evidence>
<keyword evidence="9" id="KW-1185">Reference proteome</keyword>
<dbReference type="EMBL" id="JACMSC010000014">
    <property type="protein sequence ID" value="KAG6490769.1"/>
    <property type="molecule type" value="Genomic_DNA"/>
</dbReference>